<proteinExistence type="predicted"/>
<organism evidence="2 3">
    <name type="scientific">Zizania palustris</name>
    <name type="common">Northern wild rice</name>
    <dbReference type="NCBI Taxonomy" id="103762"/>
    <lineage>
        <taxon>Eukaryota</taxon>
        <taxon>Viridiplantae</taxon>
        <taxon>Streptophyta</taxon>
        <taxon>Embryophyta</taxon>
        <taxon>Tracheophyta</taxon>
        <taxon>Spermatophyta</taxon>
        <taxon>Magnoliopsida</taxon>
        <taxon>Liliopsida</taxon>
        <taxon>Poales</taxon>
        <taxon>Poaceae</taxon>
        <taxon>BOP clade</taxon>
        <taxon>Oryzoideae</taxon>
        <taxon>Oryzeae</taxon>
        <taxon>Zizaniinae</taxon>
        <taxon>Zizania</taxon>
    </lineage>
</organism>
<evidence type="ECO:0000313" key="3">
    <source>
        <dbReference type="Proteomes" id="UP000729402"/>
    </source>
</evidence>
<reference evidence="2" key="1">
    <citation type="journal article" date="2021" name="bioRxiv">
        <title>Whole Genome Assembly and Annotation of Northern Wild Rice, Zizania palustris L., Supports a Whole Genome Duplication in the Zizania Genus.</title>
        <authorList>
            <person name="Haas M."/>
            <person name="Kono T."/>
            <person name="Macchietto M."/>
            <person name="Millas R."/>
            <person name="McGilp L."/>
            <person name="Shao M."/>
            <person name="Duquette J."/>
            <person name="Hirsch C.N."/>
            <person name="Kimball J."/>
        </authorList>
    </citation>
    <scope>NUCLEOTIDE SEQUENCE</scope>
    <source>
        <tissue evidence="2">Fresh leaf tissue</tissue>
    </source>
</reference>
<dbReference type="EMBL" id="JAAALK010000286">
    <property type="protein sequence ID" value="KAG8063377.1"/>
    <property type="molecule type" value="Genomic_DNA"/>
</dbReference>
<evidence type="ECO:0000313" key="2">
    <source>
        <dbReference type="EMBL" id="KAG8063377.1"/>
    </source>
</evidence>
<reference evidence="2" key="2">
    <citation type="submission" date="2021-02" db="EMBL/GenBank/DDBJ databases">
        <authorList>
            <person name="Kimball J.A."/>
            <person name="Haas M.W."/>
            <person name="Macchietto M."/>
            <person name="Kono T."/>
            <person name="Duquette J."/>
            <person name="Shao M."/>
        </authorList>
    </citation>
    <scope>NUCLEOTIDE SEQUENCE</scope>
    <source>
        <tissue evidence="2">Fresh leaf tissue</tissue>
    </source>
</reference>
<feature type="region of interest" description="Disordered" evidence="1">
    <location>
        <begin position="51"/>
        <end position="70"/>
    </location>
</feature>
<sequence>MLSTLPLISLELPVPPLGWAPRLPSRMTVGCLPPLSWFSLVSTPSPNSKVARPTISFLSPPRRTTSRGPSLMRPVWSSTSFLLGWNTLSPSILHRTPRPLSGVLRPSLLDGTTPTNSAIFGLMQLSPGFGPPNAPISSKCSSGFSWLADCTPKVSFVADASCLPSQTFVVLSVGKA</sequence>
<protein>
    <submittedName>
        <fullName evidence="2">Uncharacterized protein</fullName>
    </submittedName>
</protein>
<keyword evidence="3" id="KW-1185">Reference proteome</keyword>
<dbReference type="Proteomes" id="UP000729402">
    <property type="component" value="Unassembled WGS sequence"/>
</dbReference>
<gene>
    <name evidence="2" type="ORF">GUJ93_ZPchr0003g17723</name>
</gene>
<name>A0A8J5V7G8_ZIZPA</name>
<accession>A0A8J5V7G8</accession>
<comment type="caution">
    <text evidence="2">The sequence shown here is derived from an EMBL/GenBank/DDBJ whole genome shotgun (WGS) entry which is preliminary data.</text>
</comment>
<dbReference type="AlphaFoldDB" id="A0A8J5V7G8"/>
<evidence type="ECO:0000256" key="1">
    <source>
        <dbReference type="SAM" id="MobiDB-lite"/>
    </source>
</evidence>